<reference evidence="2" key="1">
    <citation type="submission" date="2011-08" db="EMBL/GenBank/DDBJ databases">
        <authorList>
            <person name="Rombauts S."/>
        </authorList>
    </citation>
    <scope>NUCLEOTIDE SEQUENCE</scope>
    <source>
        <strain evidence="2">London</strain>
    </source>
</reference>
<dbReference type="Proteomes" id="UP000015104">
    <property type="component" value="Unassembled WGS sequence"/>
</dbReference>
<proteinExistence type="predicted"/>
<protein>
    <submittedName>
        <fullName evidence="1">Uncharacterized protein</fullName>
    </submittedName>
</protein>
<accession>T1K7M6</accession>
<dbReference type="EnsemblMetazoa" id="tetur06g04830.1">
    <property type="protein sequence ID" value="tetur06g04830.1"/>
    <property type="gene ID" value="tetur06g04830"/>
</dbReference>
<evidence type="ECO:0000313" key="1">
    <source>
        <dbReference type="EnsemblMetazoa" id="tetur06g04830.1"/>
    </source>
</evidence>
<dbReference type="AlphaFoldDB" id="T1K7M6"/>
<organism evidence="1 2">
    <name type="scientific">Tetranychus urticae</name>
    <name type="common">Two-spotted spider mite</name>
    <dbReference type="NCBI Taxonomy" id="32264"/>
    <lineage>
        <taxon>Eukaryota</taxon>
        <taxon>Metazoa</taxon>
        <taxon>Ecdysozoa</taxon>
        <taxon>Arthropoda</taxon>
        <taxon>Chelicerata</taxon>
        <taxon>Arachnida</taxon>
        <taxon>Acari</taxon>
        <taxon>Acariformes</taxon>
        <taxon>Trombidiformes</taxon>
        <taxon>Prostigmata</taxon>
        <taxon>Eleutherengona</taxon>
        <taxon>Raphignathae</taxon>
        <taxon>Tetranychoidea</taxon>
        <taxon>Tetranychidae</taxon>
        <taxon>Tetranychus</taxon>
    </lineage>
</organism>
<dbReference type="HOGENOM" id="CLU_3242763_0_0_1"/>
<dbReference type="EMBL" id="CAEY01001807">
    <property type="status" value="NOT_ANNOTATED_CDS"/>
    <property type="molecule type" value="Genomic_DNA"/>
</dbReference>
<sequence>MIKQINNHFILDTNDYKLSSNFRHDEDYILDLIIKTPSQPAKN</sequence>
<reference evidence="1" key="2">
    <citation type="submission" date="2015-06" db="UniProtKB">
        <authorList>
            <consortium name="EnsemblMetazoa"/>
        </authorList>
    </citation>
    <scope>IDENTIFICATION</scope>
</reference>
<keyword evidence="2" id="KW-1185">Reference proteome</keyword>
<name>T1K7M6_TETUR</name>
<evidence type="ECO:0000313" key="2">
    <source>
        <dbReference type="Proteomes" id="UP000015104"/>
    </source>
</evidence>